<dbReference type="EMBL" id="LSRX01000055">
    <property type="protein sequence ID" value="OLQ11690.1"/>
    <property type="molecule type" value="Genomic_DNA"/>
</dbReference>
<feature type="region of interest" description="Disordered" evidence="1">
    <location>
        <begin position="1"/>
        <end position="20"/>
    </location>
</feature>
<proteinExistence type="predicted"/>
<accession>A0A1Q9EW93</accession>
<evidence type="ECO:0000313" key="3">
    <source>
        <dbReference type="Proteomes" id="UP000186817"/>
    </source>
</evidence>
<gene>
    <name evidence="2" type="ORF">AK812_SmicGene4427</name>
</gene>
<dbReference type="OrthoDB" id="438587at2759"/>
<comment type="caution">
    <text evidence="2">The sequence shown here is derived from an EMBL/GenBank/DDBJ whole genome shotgun (WGS) entry which is preliminary data.</text>
</comment>
<evidence type="ECO:0000313" key="2">
    <source>
        <dbReference type="EMBL" id="OLQ11690.1"/>
    </source>
</evidence>
<feature type="compositionally biased region" description="Basic and acidic residues" evidence="1">
    <location>
        <begin position="8"/>
        <end position="20"/>
    </location>
</feature>
<protein>
    <submittedName>
        <fullName evidence="2">Uncharacterized protein</fullName>
    </submittedName>
</protein>
<dbReference type="Proteomes" id="UP000186817">
    <property type="component" value="Unassembled WGS sequence"/>
</dbReference>
<evidence type="ECO:0000256" key="1">
    <source>
        <dbReference type="SAM" id="MobiDB-lite"/>
    </source>
</evidence>
<dbReference type="AlphaFoldDB" id="A0A1Q9EW93"/>
<name>A0A1Q9EW93_SYMMI</name>
<keyword evidence="3" id="KW-1185">Reference proteome</keyword>
<organism evidence="2 3">
    <name type="scientific">Symbiodinium microadriaticum</name>
    <name type="common">Dinoflagellate</name>
    <name type="synonym">Zooxanthella microadriatica</name>
    <dbReference type="NCBI Taxonomy" id="2951"/>
    <lineage>
        <taxon>Eukaryota</taxon>
        <taxon>Sar</taxon>
        <taxon>Alveolata</taxon>
        <taxon>Dinophyceae</taxon>
        <taxon>Suessiales</taxon>
        <taxon>Symbiodiniaceae</taxon>
        <taxon>Symbiodinium</taxon>
    </lineage>
</organism>
<sequence length="116" mass="12712">MSISCTETLRDDVAGDSRSNDSESHYLFMAQEYDFRKKKPIVLKVRAAPAEVEPASATSEEDLFEDGSEFFVDTLKFAFQGSDPSGVFGGVEGESLDALQEALASLFVVMISWCIV</sequence>
<reference evidence="2 3" key="1">
    <citation type="submission" date="2016-02" db="EMBL/GenBank/DDBJ databases">
        <title>Genome analysis of coral dinoflagellate symbionts highlights evolutionary adaptations to a symbiotic lifestyle.</title>
        <authorList>
            <person name="Aranda M."/>
            <person name="Li Y."/>
            <person name="Liew Y.J."/>
            <person name="Baumgarten S."/>
            <person name="Simakov O."/>
            <person name="Wilson M."/>
            <person name="Piel J."/>
            <person name="Ashoor H."/>
            <person name="Bougouffa S."/>
            <person name="Bajic V.B."/>
            <person name="Ryu T."/>
            <person name="Ravasi T."/>
            <person name="Bayer T."/>
            <person name="Micklem G."/>
            <person name="Kim H."/>
            <person name="Bhak J."/>
            <person name="Lajeunesse T.C."/>
            <person name="Voolstra C.R."/>
        </authorList>
    </citation>
    <scope>NUCLEOTIDE SEQUENCE [LARGE SCALE GENOMIC DNA]</scope>
    <source>
        <strain evidence="2 3">CCMP2467</strain>
    </source>
</reference>